<dbReference type="CDD" id="cd06261">
    <property type="entry name" value="TM_PBP2"/>
    <property type="match status" value="1"/>
</dbReference>
<keyword evidence="6 7" id="KW-0472">Membrane</keyword>
<proteinExistence type="inferred from homology"/>
<feature type="domain" description="ABC transmembrane type-1" evidence="8">
    <location>
        <begin position="71"/>
        <end position="283"/>
    </location>
</feature>
<comment type="subcellular location">
    <subcellularLocation>
        <location evidence="1 7">Cell membrane</location>
        <topology evidence="1 7">Multi-pass membrane protein</topology>
    </subcellularLocation>
</comment>
<evidence type="ECO:0000256" key="3">
    <source>
        <dbReference type="ARBA" id="ARBA00022475"/>
    </source>
</evidence>
<accession>A0A1H0ZE40</accession>
<dbReference type="Gene3D" id="1.10.3720.10">
    <property type="entry name" value="MetI-like"/>
    <property type="match status" value="1"/>
</dbReference>
<evidence type="ECO:0000256" key="5">
    <source>
        <dbReference type="ARBA" id="ARBA00022989"/>
    </source>
</evidence>
<keyword evidence="2 7" id="KW-0813">Transport</keyword>
<evidence type="ECO:0000256" key="1">
    <source>
        <dbReference type="ARBA" id="ARBA00004651"/>
    </source>
</evidence>
<dbReference type="EMBL" id="FNJW01000008">
    <property type="protein sequence ID" value="SDQ25674.1"/>
    <property type="molecule type" value="Genomic_DNA"/>
</dbReference>
<feature type="transmembrane region" description="Helical" evidence="7">
    <location>
        <begin position="262"/>
        <end position="284"/>
    </location>
</feature>
<organism evidence="9 10">
    <name type="scientific">Carnobacterium viridans</name>
    <dbReference type="NCBI Taxonomy" id="174587"/>
    <lineage>
        <taxon>Bacteria</taxon>
        <taxon>Bacillati</taxon>
        <taxon>Bacillota</taxon>
        <taxon>Bacilli</taxon>
        <taxon>Lactobacillales</taxon>
        <taxon>Carnobacteriaceae</taxon>
        <taxon>Carnobacterium</taxon>
    </lineage>
</organism>
<evidence type="ECO:0000313" key="10">
    <source>
        <dbReference type="Proteomes" id="UP000199481"/>
    </source>
</evidence>
<evidence type="ECO:0000259" key="8">
    <source>
        <dbReference type="PROSITE" id="PS50928"/>
    </source>
</evidence>
<feature type="transmembrane region" description="Helical" evidence="7">
    <location>
        <begin position="214"/>
        <end position="233"/>
    </location>
</feature>
<evidence type="ECO:0000256" key="4">
    <source>
        <dbReference type="ARBA" id="ARBA00022692"/>
    </source>
</evidence>
<evidence type="ECO:0000256" key="2">
    <source>
        <dbReference type="ARBA" id="ARBA00022448"/>
    </source>
</evidence>
<keyword evidence="3" id="KW-1003">Cell membrane</keyword>
<feature type="transmembrane region" description="Helical" evidence="7">
    <location>
        <begin position="156"/>
        <end position="177"/>
    </location>
</feature>
<gene>
    <name evidence="9" type="ORF">SAMN04487752_1469</name>
</gene>
<dbReference type="PANTHER" id="PTHR30193">
    <property type="entry name" value="ABC TRANSPORTER PERMEASE PROTEIN"/>
    <property type="match status" value="1"/>
</dbReference>
<dbReference type="Pfam" id="PF00528">
    <property type="entry name" value="BPD_transp_1"/>
    <property type="match status" value="1"/>
</dbReference>
<keyword evidence="4 7" id="KW-0812">Transmembrane</keyword>
<dbReference type="InterPro" id="IPR035906">
    <property type="entry name" value="MetI-like_sf"/>
</dbReference>
<dbReference type="PANTHER" id="PTHR30193:SF37">
    <property type="entry name" value="INNER MEMBRANE ABC TRANSPORTER PERMEASE PROTEIN YCJO"/>
    <property type="match status" value="1"/>
</dbReference>
<dbReference type="GO" id="GO:0005886">
    <property type="term" value="C:plasma membrane"/>
    <property type="evidence" value="ECO:0007669"/>
    <property type="project" value="UniProtKB-SubCell"/>
</dbReference>
<dbReference type="PROSITE" id="PS50928">
    <property type="entry name" value="ABC_TM1"/>
    <property type="match status" value="1"/>
</dbReference>
<dbReference type="GO" id="GO:0055085">
    <property type="term" value="P:transmembrane transport"/>
    <property type="evidence" value="ECO:0007669"/>
    <property type="project" value="InterPro"/>
</dbReference>
<comment type="similarity">
    <text evidence="7">Belongs to the binding-protein-dependent transport system permease family.</text>
</comment>
<dbReference type="SUPFAM" id="SSF161098">
    <property type="entry name" value="MetI-like"/>
    <property type="match status" value="1"/>
</dbReference>
<feature type="transmembrane region" description="Helical" evidence="7">
    <location>
        <begin position="18"/>
        <end position="36"/>
    </location>
</feature>
<dbReference type="Proteomes" id="UP000199481">
    <property type="component" value="Unassembled WGS sequence"/>
</dbReference>
<dbReference type="InterPro" id="IPR000515">
    <property type="entry name" value="MetI-like"/>
</dbReference>
<keyword evidence="10" id="KW-1185">Reference proteome</keyword>
<evidence type="ECO:0000256" key="7">
    <source>
        <dbReference type="RuleBase" id="RU363032"/>
    </source>
</evidence>
<dbReference type="AlphaFoldDB" id="A0A1H0ZE40"/>
<keyword evidence="5 7" id="KW-1133">Transmembrane helix</keyword>
<dbReference type="InterPro" id="IPR051393">
    <property type="entry name" value="ABC_transporter_permease"/>
</dbReference>
<evidence type="ECO:0000313" key="9">
    <source>
        <dbReference type="EMBL" id="SDQ25674.1"/>
    </source>
</evidence>
<reference evidence="10" key="1">
    <citation type="submission" date="2016-10" db="EMBL/GenBank/DDBJ databases">
        <authorList>
            <person name="Varghese N."/>
            <person name="Submissions S."/>
        </authorList>
    </citation>
    <scope>NUCLEOTIDE SEQUENCE [LARGE SCALE GENOMIC DNA]</scope>
    <source>
        <strain evidence="10">MPL-11</strain>
    </source>
</reference>
<evidence type="ECO:0000256" key="6">
    <source>
        <dbReference type="ARBA" id="ARBA00023136"/>
    </source>
</evidence>
<protein>
    <submittedName>
        <fullName evidence="9">Carbohydrate ABC transporter membrane protein 1, CUT1 family</fullName>
    </submittedName>
</protein>
<sequence>MAANQTISKKKRIYIEPYVYLVPAFLIFIVFTYWPFFRTIYRSLFLTDNRGIEKVFVGFKNYTDLLTSASFMNSILATVQFVGIVLVLGMGFGFLTAILCNRTFPGIRFFSTVYAMPMAIASSGIAMVFKTMLNQNIGIVNQLLGTDISWLADPKWALFSVAVLTGWLNSGINFLYFSAGLSAIDESLYESASVDGANSINQFFHITIPSLKPILFYTVVINIIGAFQSFGQIKILTAGGPGESTNVIVHDIYRNAFSNFRFGLASAESVLLFLIISVLTVIMFRIQRRNT</sequence>
<feature type="transmembrane region" description="Helical" evidence="7">
    <location>
        <begin position="75"/>
        <end position="100"/>
    </location>
</feature>
<feature type="transmembrane region" description="Helical" evidence="7">
    <location>
        <begin position="107"/>
        <end position="129"/>
    </location>
</feature>
<name>A0A1H0ZE40_9LACT</name>